<organism evidence="2 3">
    <name type="scientific">Purpureocillium lilacinum</name>
    <name type="common">Paecilomyces lilacinus</name>
    <dbReference type="NCBI Taxonomy" id="33203"/>
    <lineage>
        <taxon>Eukaryota</taxon>
        <taxon>Fungi</taxon>
        <taxon>Dikarya</taxon>
        <taxon>Ascomycota</taxon>
        <taxon>Pezizomycotina</taxon>
        <taxon>Sordariomycetes</taxon>
        <taxon>Hypocreomycetidae</taxon>
        <taxon>Hypocreales</taxon>
        <taxon>Ophiocordycipitaceae</taxon>
        <taxon>Purpureocillium</taxon>
    </lineage>
</organism>
<sequence length="229" mass="24629">MKAIATTRRNNGRKYNAAERMSTLGSGLEPLASSVAEEARANTVLGFRIYLPESIDFHSSLRHRNTQVLTSDVKMQLSWVTLLAFGTLTLATPIANGNTDISEQADESFLTADVYEQSLVDSISDAADVEDSKPQGDDDEDDDGLLPGDPADAIDELDGKGGGGKGARSGKGGKPKAGRKNRVTCKGGMFPNFEKCHTPLSYCSDGHYHPYKDVQDTCHQHCSCVESAD</sequence>
<accession>A0A2U3EAI0</accession>
<protein>
    <submittedName>
        <fullName evidence="2">Uncharacterized protein</fullName>
    </submittedName>
</protein>
<gene>
    <name evidence="2" type="ORF">PCL_11595</name>
</gene>
<proteinExistence type="predicted"/>
<comment type="caution">
    <text evidence="2">The sequence shown here is derived from an EMBL/GenBank/DDBJ whole genome shotgun (WGS) entry which is preliminary data.</text>
</comment>
<name>A0A2U3EAI0_PURLI</name>
<reference evidence="2 3" key="1">
    <citation type="journal article" date="2016" name="Front. Microbiol.">
        <title>Genome and transcriptome sequences reveal the specific parasitism of the nematophagous Purpureocillium lilacinum 36-1.</title>
        <authorList>
            <person name="Xie J."/>
            <person name="Li S."/>
            <person name="Mo C."/>
            <person name="Xiao X."/>
            <person name="Peng D."/>
            <person name="Wang G."/>
            <person name="Xiao Y."/>
        </authorList>
    </citation>
    <scope>NUCLEOTIDE SEQUENCE [LARGE SCALE GENOMIC DNA]</scope>
    <source>
        <strain evidence="2 3">36-1</strain>
    </source>
</reference>
<dbReference type="Proteomes" id="UP000245956">
    <property type="component" value="Unassembled WGS sequence"/>
</dbReference>
<evidence type="ECO:0000313" key="3">
    <source>
        <dbReference type="Proteomes" id="UP000245956"/>
    </source>
</evidence>
<feature type="compositionally biased region" description="Basic residues" evidence="1">
    <location>
        <begin position="171"/>
        <end position="183"/>
    </location>
</feature>
<dbReference type="AlphaFoldDB" id="A0A2U3EAI0"/>
<evidence type="ECO:0000313" key="2">
    <source>
        <dbReference type="EMBL" id="PWI71501.1"/>
    </source>
</evidence>
<feature type="region of interest" description="Disordered" evidence="1">
    <location>
        <begin position="124"/>
        <end position="183"/>
    </location>
</feature>
<feature type="compositionally biased region" description="Gly residues" evidence="1">
    <location>
        <begin position="160"/>
        <end position="170"/>
    </location>
</feature>
<evidence type="ECO:0000256" key="1">
    <source>
        <dbReference type="SAM" id="MobiDB-lite"/>
    </source>
</evidence>
<dbReference type="EMBL" id="LCWV01000007">
    <property type="protein sequence ID" value="PWI71501.1"/>
    <property type="molecule type" value="Genomic_DNA"/>
</dbReference>